<reference evidence="10" key="1">
    <citation type="submission" date="2022-01" db="EMBL/GenBank/DDBJ databases">
        <authorList>
            <person name="King R."/>
        </authorList>
    </citation>
    <scope>NUCLEOTIDE SEQUENCE</scope>
</reference>
<keyword evidence="11" id="KW-1185">Reference proteome</keyword>
<evidence type="ECO:0000256" key="5">
    <source>
        <dbReference type="ARBA" id="ARBA00022989"/>
    </source>
</evidence>
<feature type="chain" id="PRO_5040169749" description="Chloride channel CLIC-like protein 1" evidence="9">
    <location>
        <begin position="16"/>
        <end position="421"/>
    </location>
</feature>
<dbReference type="PANTHER" id="PTHR34093">
    <property type="entry name" value="CHLORIDE CHANNEL CLIC-LIKE PROTEIN 1"/>
    <property type="match status" value="1"/>
</dbReference>
<evidence type="ECO:0000256" key="2">
    <source>
        <dbReference type="ARBA" id="ARBA00005944"/>
    </source>
</evidence>
<evidence type="ECO:0000256" key="6">
    <source>
        <dbReference type="ARBA" id="ARBA00023136"/>
    </source>
</evidence>
<evidence type="ECO:0000256" key="1">
    <source>
        <dbReference type="ARBA" id="ARBA00004141"/>
    </source>
</evidence>
<evidence type="ECO:0000313" key="11">
    <source>
        <dbReference type="Proteomes" id="UP001153636"/>
    </source>
</evidence>
<feature type="transmembrane region" description="Helical" evidence="8">
    <location>
        <begin position="158"/>
        <end position="180"/>
    </location>
</feature>
<evidence type="ECO:0000256" key="8">
    <source>
        <dbReference type="SAM" id="Phobius"/>
    </source>
</evidence>
<evidence type="ECO:0000256" key="9">
    <source>
        <dbReference type="SAM" id="SignalP"/>
    </source>
</evidence>
<dbReference type="PANTHER" id="PTHR34093:SF1">
    <property type="entry name" value="CHLORIDE CHANNEL CLIC-LIKE PROTEIN 1"/>
    <property type="match status" value="1"/>
</dbReference>
<dbReference type="InterPro" id="IPR009231">
    <property type="entry name" value="Chloride_chnl_CLIC-like"/>
</dbReference>
<keyword evidence="6 8" id="KW-0472">Membrane</keyword>
<feature type="signal peptide" evidence="9">
    <location>
        <begin position="1"/>
        <end position="15"/>
    </location>
</feature>
<organism evidence="10 11">
    <name type="scientific">Psylliodes chrysocephalus</name>
    <dbReference type="NCBI Taxonomy" id="3402493"/>
    <lineage>
        <taxon>Eukaryota</taxon>
        <taxon>Metazoa</taxon>
        <taxon>Ecdysozoa</taxon>
        <taxon>Arthropoda</taxon>
        <taxon>Hexapoda</taxon>
        <taxon>Insecta</taxon>
        <taxon>Pterygota</taxon>
        <taxon>Neoptera</taxon>
        <taxon>Endopterygota</taxon>
        <taxon>Coleoptera</taxon>
        <taxon>Polyphaga</taxon>
        <taxon>Cucujiformia</taxon>
        <taxon>Chrysomeloidea</taxon>
        <taxon>Chrysomelidae</taxon>
        <taxon>Galerucinae</taxon>
        <taxon>Alticini</taxon>
        <taxon>Psylliodes</taxon>
    </lineage>
</organism>
<feature type="compositionally biased region" description="Basic residues" evidence="7">
    <location>
        <begin position="373"/>
        <end position="382"/>
    </location>
</feature>
<keyword evidence="4 8" id="KW-0812">Transmembrane</keyword>
<proteinExistence type="inferred from homology"/>
<feature type="transmembrane region" description="Helical" evidence="8">
    <location>
        <begin position="294"/>
        <end position="315"/>
    </location>
</feature>
<feature type="region of interest" description="Disordered" evidence="7">
    <location>
        <begin position="364"/>
        <end position="421"/>
    </location>
</feature>
<sequence length="421" mass="49002">MRLLLLLFYVIITQAVKDDWIDPHEIKLNSNAKKKLKRSMSEHDKDQFLNVNPIVKENESNTTPTVEESTSLTYLKRAVNLIINSANAEKGDPSVYTGSFSFKTNTEEFSFLTDFSKKALVSVDDIRRLDSILSEVFSKSNEYNFISINISKEEVFTALFRLDVLIIFGITVCLLVMYYLLKNKYGFFYILSYFTFLILIVDYAVRYKFLYEEAEEHNLKLLYSKDCDVAKMSWTEYLKFVLSHKDCERKIVTPLDVGLNQLKYIIIIPLESFGTGMGLFGKELWEKLPFPWNILIFPIMLIFIVLMVFFFTIAFRDSPFKLNIMHLFKLEFGKQHDDKNRISGKTLDTFLEATTLHRPLLENARSSPENKIKKNKNKRNRNKSLPECVKSDGTKESIKERDTKNDEVPKGRQFGIEEAIS</sequence>
<keyword evidence="5 8" id="KW-1133">Transmembrane helix</keyword>
<dbReference type="AlphaFoldDB" id="A0A9P0CCA4"/>
<accession>A0A9P0CCA4</accession>
<gene>
    <name evidence="10" type="ORF">PSYICH_LOCUS997</name>
</gene>
<keyword evidence="9" id="KW-0732">Signal</keyword>
<comment type="similarity">
    <text evidence="2">Belongs to the chloride channel MCLC family.</text>
</comment>
<evidence type="ECO:0000256" key="4">
    <source>
        <dbReference type="ARBA" id="ARBA00022692"/>
    </source>
</evidence>
<dbReference type="EMBL" id="OV651813">
    <property type="protein sequence ID" value="CAH1099344.1"/>
    <property type="molecule type" value="Genomic_DNA"/>
</dbReference>
<dbReference type="GO" id="GO:0005783">
    <property type="term" value="C:endoplasmic reticulum"/>
    <property type="evidence" value="ECO:0007669"/>
    <property type="project" value="TreeGrafter"/>
</dbReference>
<protein>
    <recommendedName>
        <fullName evidence="3">Chloride channel CLIC-like protein 1</fullName>
    </recommendedName>
</protein>
<dbReference type="Proteomes" id="UP001153636">
    <property type="component" value="Chromosome 1"/>
</dbReference>
<name>A0A9P0CCA4_9CUCU</name>
<dbReference type="GO" id="GO:0005254">
    <property type="term" value="F:chloride channel activity"/>
    <property type="evidence" value="ECO:0007669"/>
    <property type="project" value="TreeGrafter"/>
</dbReference>
<evidence type="ECO:0000256" key="3">
    <source>
        <dbReference type="ARBA" id="ARBA00015571"/>
    </source>
</evidence>
<feature type="transmembrane region" description="Helical" evidence="8">
    <location>
        <begin position="187"/>
        <end position="205"/>
    </location>
</feature>
<dbReference type="GO" id="GO:0016020">
    <property type="term" value="C:membrane"/>
    <property type="evidence" value="ECO:0007669"/>
    <property type="project" value="UniProtKB-SubCell"/>
</dbReference>
<evidence type="ECO:0000313" key="10">
    <source>
        <dbReference type="EMBL" id="CAH1099344.1"/>
    </source>
</evidence>
<comment type="subcellular location">
    <subcellularLocation>
        <location evidence="1">Membrane</location>
        <topology evidence="1">Multi-pass membrane protein</topology>
    </subcellularLocation>
</comment>
<feature type="compositionally biased region" description="Basic and acidic residues" evidence="7">
    <location>
        <begin position="389"/>
        <end position="410"/>
    </location>
</feature>
<dbReference type="OrthoDB" id="6763876at2759"/>
<evidence type="ECO:0000256" key="7">
    <source>
        <dbReference type="SAM" id="MobiDB-lite"/>
    </source>
</evidence>